<dbReference type="AlphaFoldDB" id="A0A316X8X4"/>
<keyword evidence="1 2" id="KW-0732">Signal</keyword>
<name>A0A316X8X4_9FLAO</name>
<dbReference type="Pfam" id="PF18962">
    <property type="entry name" value="Por_Secre_tail"/>
    <property type="match status" value="1"/>
</dbReference>
<sequence>MLKILSKIAVLSMGALFFSNAYGQVVILGNNLQPSSVSNTGTVVGIYQNSNFLWTPGNALVNMGDVSNGSSYSGDPDISNDGTKAAFTSTNPATNLNEFTLYDVGTQIRTYVGGGSNDFSGTIGSAFAMSGNGNYIVGRGYSANSPQVSLPTKWETAAGTTELQINSPQGGGANGISISGNVIGGFLNSQFGEMMGTVWKNGTPTMIIDNNGMPMTYVTNVSDDGNWAIANSYDQSATIWNETSGVITIPPINVTTQTHTGYPTGINSNGTKVVGYYRDAFNPTFDTNESFFWTPSTGSMLLSQYVASLGLDTLGINFILPTDISSNGKYITGWGMKNGTMLGFRIEVPDSFLGVNTISKKQISIYPNPVKDILNIVGANTISDVKIYDMTGRNVLEMKEIKNRKINISNLSKGIYLLKAVIDRKTEILKVIKE</sequence>
<reference evidence="4" key="1">
    <citation type="submission" date="2018-04" db="EMBL/GenBank/DDBJ databases">
        <title>Draft Genome Sequences of Chryseobacterium lactis NCTC11390T isolated from milk, Chryseobacterium oncorhynchi 701B-08T from rainbow trout, and Chryseobacterium viscerum 687B-08T from diseased fish.</title>
        <authorList>
            <person name="Jeong J.-J."/>
            <person name="Lee Y.J."/>
            <person name="Pathiraja D."/>
            <person name="Park B."/>
            <person name="Choi I.-G."/>
            <person name="Kim K.D."/>
        </authorList>
    </citation>
    <scope>NUCLEOTIDE SEQUENCE [LARGE SCALE GENOMIC DNA]</scope>
    <source>
        <strain evidence="4">701B-08</strain>
    </source>
</reference>
<dbReference type="EMBL" id="PPEI02000001">
    <property type="protein sequence ID" value="PWN67788.1"/>
    <property type="molecule type" value="Genomic_DNA"/>
</dbReference>
<accession>A0A316X8X4</accession>
<proteinExistence type="predicted"/>
<gene>
    <name evidence="4" type="ORF">C1638_004105</name>
</gene>
<dbReference type="Proteomes" id="UP000236182">
    <property type="component" value="Unassembled WGS sequence"/>
</dbReference>
<evidence type="ECO:0000256" key="1">
    <source>
        <dbReference type="ARBA" id="ARBA00022729"/>
    </source>
</evidence>
<keyword evidence="5" id="KW-1185">Reference proteome</keyword>
<dbReference type="NCBIfam" id="TIGR04183">
    <property type="entry name" value="Por_Secre_tail"/>
    <property type="match status" value="1"/>
</dbReference>
<organism evidence="4 5">
    <name type="scientific">Chryseobacterium oncorhynchi</name>
    <dbReference type="NCBI Taxonomy" id="741074"/>
    <lineage>
        <taxon>Bacteria</taxon>
        <taxon>Pseudomonadati</taxon>
        <taxon>Bacteroidota</taxon>
        <taxon>Flavobacteriia</taxon>
        <taxon>Flavobacteriales</taxon>
        <taxon>Weeksellaceae</taxon>
        <taxon>Chryseobacterium group</taxon>
        <taxon>Chryseobacterium</taxon>
    </lineage>
</organism>
<dbReference type="InterPro" id="IPR026444">
    <property type="entry name" value="Secre_tail"/>
</dbReference>
<evidence type="ECO:0000313" key="4">
    <source>
        <dbReference type="EMBL" id="PWN67788.1"/>
    </source>
</evidence>
<evidence type="ECO:0000313" key="5">
    <source>
        <dbReference type="Proteomes" id="UP000236182"/>
    </source>
</evidence>
<dbReference type="RefSeq" id="WP_109618438.1">
    <property type="nucleotide sequence ID" value="NZ_PPEI02000001.1"/>
</dbReference>
<feature type="domain" description="Secretion system C-terminal sorting" evidence="3">
    <location>
        <begin position="365"/>
        <end position="431"/>
    </location>
</feature>
<dbReference type="OrthoDB" id="8981767at2"/>
<evidence type="ECO:0000259" key="3">
    <source>
        <dbReference type="Pfam" id="PF18962"/>
    </source>
</evidence>
<protein>
    <recommendedName>
        <fullName evidence="3">Secretion system C-terminal sorting domain-containing protein</fullName>
    </recommendedName>
</protein>
<feature type="chain" id="PRO_5016290161" description="Secretion system C-terminal sorting domain-containing protein" evidence="2">
    <location>
        <begin position="24"/>
        <end position="434"/>
    </location>
</feature>
<comment type="caution">
    <text evidence="4">The sequence shown here is derived from an EMBL/GenBank/DDBJ whole genome shotgun (WGS) entry which is preliminary data.</text>
</comment>
<feature type="signal peptide" evidence="2">
    <location>
        <begin position="1"/>
        <end position="23"/>
    </location>
</feature>
<evidence type="ECO:0000256" key="2">
    <source>
        <dbReference type="SAM" id="SignalP"/>
    </source>
</evidence>